<dbReference type="InterPro" id="IPR007663">
    <property type="entry name" value="Baculo_p74"/>
</dbReference>
<dbReference type="RefSeq" id="YP_009553464.1">
    <property type="nucleotide sequence ID" value="NC_040789.1"/>
</dbReference>
<dbReference type="KEGG" id="vg:41701393"/>
<dbReference type="Pfam" id="PF08404">
    <property type="entry name" value="Baculo_p74_N"/>
    <property type="match status" value="1"/>
</dbReference>
<dbReference type="GO" id="GO:0019058">
    <property type="term" value="P:viral life cycle"/>
    <property type="evidence" value="ECO:0007669"/>
    <property type="project" value="InterPro"/>
</dbReference>
<evidence type="ECO:0000313" key="5">
    <source>
        <dbReference type="Proteomes" id="UP000289333"/>
    </source>
</evidence>
<keyword evidence="2" id="KW-0812">Transmembrane</keyword>
<protein>
    <submittedName>
        <fullName evidence="4">OrNV p74-like protein</fullName>
    </submittedName>
</protein>
<evidence type="ECO:0000259" key="3">
    <source>
        <dbReference type="Pfam" id="PF08404"/>
    </source>
</evidence>
<dbReference type="Pfam" id="PF04583">
    <property type="entry name" value="Baculo_p74"/>
    <property type="match status" value="1"/>
</dbReference>
<feature type="transmembrane region" description="Helical" evidence="2">
    <location>
        <begin position="626"/>
        <end position="643"/>
    </location>
</feature>
<feature type="transmembrane region" description="Helical" evidence="2">
    <location>
        <begin position="649"/>
        <end position="666"/>
    </location>
</feature>
<evidence type="ECO:0000313" key="4">
    <source>
        <dbReference type="EMBL" id="ATY70182.1"/>
    </source>
</evidence>
<feature type="region of interest" description="Disordered" evidence="1">
    <location>
        <begin position="352"/>
        <end position="371"/>
    </location>
</feature>
<proteinExistence type="predicted"/>
<dbReference type="GeneID" id="41701393"/>
<evidence type="ECO:0000256" key="1">
    <source>
        <dbReference type="SAM" id="MobiDB-lite"/>
    </source>
</evidence>
<keyword evidence="2" id="KW-1133">Transmembrane helix</keyword>
<keyword evidence="2" id="KW-0472">Membrane</keyword>
<feature type="transmembrane region" description="Helical" evidence="2">
    <location>
        <begin position="472"/>
        <end position="497"/>
    </location>
</feature>
<dbReference type="OrthoDB" id="2848at10239"/>
<name>A0A2H4T2M7_9VIRU</name>
<sequence>MATYTNSDIAASSAFAEANNTIRLLRKLNEKAPHLTSWLNVTIRDATDEDFYIPSTLKNSAKVVTVEMTEDICKLLSCNPMKEQDNCKPNNTASYYYVGDNAYDVQCQPACFNTATKITYNENNERAVDMPQLNWNTLQSKCRIVNANVTAFLEKTFYRSDTKFELRVNDMPTGFSKIASDNPYGAGFTYKTNKSYCNYYDKTLQSDGSCQMTLLEKILDAIIGQTLINYIKSGIRMLTNDGVPFELPKNLPTLPSSLETVHTLDGWRNNVNADFVLPSIIDTTPQTATAGKSLRSKRSIDTPPNIHDARRKAEMESMDSMSNFMRTCMGLEIITDLDKILGLDEFGEILQPMGSTPMRRDGSTTSTETTSTHWTEKMKEIFVELLKMFTEGDTYFYIGVDVASQLALKQIKSLSIKIVEKMSAYLAKGLFDITGSIGIKVLTSGIKGMAVKMVTGMAIRTGAKLSIMLAKMLGAAASVIGWLLVGTMLLDLLFTFWDPLGYSNMYPPELPNDMMESGELSLRQALAAPTANFEFENFASVILSEDEIMELQLESLIDRLIYLDALVVNSEGSRIDKGTEINISTGSTYEMESAQNAGMAERVKFNSENFEIYNDRFMSRVEINKYLNYISASSVVISGILMVARLPLLSFVAIIVALIVLAISRLELQDDILVDLVDKYKNKTPIYGNDENKYGYSMI</sequence>
<dbReference type="InterPro" id="IPR013613">
    <property type="entry name" value="Baculo_p74_N"/>
</dbReference>
<organism evidence="4">
    <name type="scientific">Tomelloso virus</name>
    <dbReference type="NCBI Taxonomy" id="2053981"/>
    <lineage>
        <taxon>Viruses</taxon>
        <taxon>Viruses incertae sedis</taxon>
        <taxon>Naldaviricetes</taxon>
        <taxon>Lefavirales</taxon>
        <taxon>Nudiviridae</taxon>
        <taxon>Alphanudivirus</taxon>
        <taxon>Alphanudivirus alterdromelanogasteris</taxon>
    </lineage>
</organism>
<dbReference type="Proteomes" id="UP000289333">
    <property type="component" value="Segment"/>
</dbReference>
<keyword evidence="5" id="KW-1185">Reference proteome</keyword>
<reference evidence="4" key="1">
    <citation type="journal article" date="2021" name="Virus">
        <title>The discovery, distribution and diversity of DNA viruses associated with Drosophila melanogaster in Europe.</title>
        <authorList>
            <person name="Wallace M.A."/>
            <person name="Coffman K.A."/>
            <person name="Gilbert C."/>
            <person name="Ravindran S."/>
            <person name="Albery G.F."/>
            <person name="Abbott J."/>
            <person name="Argyridou E."/>
            <person name="Bellosta P."/>
            <person name="Betancourt A.J."/>
            <person name="Colinet H."/>
            <person name="Eric K."/>
            <person name="Glaser-Schmitt A."/>
            <person name="Grath S."/>
            <person name="Jelic M."/>
            <person name="Kankare M."/>
            <person name="Kozeretska I."/>
            <person name="Loeschcke V."/>
            <person name="Montchamp-Moreau C."/>
            <person name="Ometto L."/>
            <person name="Onder B.S."/>
            <person name="Orengo D.J."/>
            <person name="Parsch J."/>
            <person name="Pascual M."/>
            <person name="Patenkovic A."/>
            <person name="Puerma E."/>
            <person name="Ritchie M.G."/>
            <person name="Rota-Stabelli O."/>
            <person name="Schou M.F."/>
            <person name="Serga S.V."/>
            <person name="Stamenkovic-Radak M."/>
            <person name="Tanaskovic M."/>
            <person name="Veselinovic M.S."/>
            <person name="Vieira J."/>
            <person name="Vieira C.P."/>
            <person name="Kapun M."/>
            <person name="Flatt T."/>
            <person name="Gonzalez J."/>
            <person name="Staubach F."/>
            <person name="Obbard D.J."/>
        </authorList>
    </citation>
    <scope>NUCLEOTIDE SEQUENCE</scope>
    <source>
        <strain evidence="4">DrosEU28 Tomelloso 2015</strain>
    </source>
</reference>
<feature type="domain" description="Baculoviridae p74 N-terminal" evidence="3">
    <location>
        <begin position="6"/>
        <end position="270"/>
    </location>
</feature>
<evidence type="ECO:0000256" key="2">
    <source>
        <dbReference type="SAM" id="Phobius"/>
    </source>
</evidence>
<dbReference type="EMBL" id="KY457233">
    <property type="protein sequence ID" value="ATY70182.1"/>
    <property type="molecule type" value="Genomic_DNA"/>
</dbReference>
<accession>A0A2H4T2M7</accession>